<name>A0A090X510_9FLAO</name>
<organism evidence="1 2">
    <name type="scientific">Algibacter lectus</name>
    <dbReference type="NCBI Taxonomy" id="221126"/>
    <lineage>
        <taxon>Bacteria</taxon>
        <taxon>Pseudomonadati</taxon>
        <taxon>Bacteroidota</taxon>
        <taxon>Flavobacteriia</taxon>
        <taxon>Flavobacteriales</taxon>
        <taxon>Flavobacteriaceae</taxon>
        <taxon>Algibacter</taxon>
    </lineage>
</organism>
<proteinExistence type="predicted"/>
<gene>
    <name evidence="1" type="ORF">JCM19274_3275</name>
</gene>
<accession>A0A090X510</accession>
<evidence type="ECO:0000313" key="2">
    <source>
        <dbReference type="Proteomes" id="UP000029643"/>
    </source>
</evidence>
<dbReference type="Proteomes" id="UP000029643">
    <property type="component" value="Unassembled WGS sequence"/>
</dbReference>
<reference evidence="1 2" key="1">
    <citation type="journal article" date="2014" name="Genome Announc.">
        <title>Draft Genome Sequences of Marine Flavobacterium Algibacter lectus Strains SS8 and NR4.</title>
        <authorList>
            <person name="Takatani N."/>
            <person name="Nakanishi M."/>
            <person name="Meirelles P."/>
            <person name="Mino S."/>
            <person name="Suda W."/>
            <person name="Oshima K."/>
            <person name="Hattori M."/>
            <person name="Ohkuma M."/>
            <person name="Hosokawa M."/>
            <person name="Miyashita K."/>
            <person name="Thompson F.L."/>
            <person name="Niwa A."/>
            <person name="Sawabe T."/>
            <person name="Sawabe T."/>
        </authorList>
    </citation>
    <scope>NUCLEOTIDE SEQUENCE [LARGE SCALE GENOMIC DNA]</scope>
    <source>
        <strain evidence="2">JCM19274</strain>
    </source>
</reference>
<comment type="caution">
    <text evidence="1">The sequence shown here is derived from an EMBL/GenBank/DDBJ whole genome shotgun (WGS) entry which is preliminary data.</text>
</comment>
<dbReference type="EMBL" id="BBNU01000004">
    <property type="protein sequence ID" value="GAL78717.1"/>
    <property type="molecule type" value="Genomic_DNA"/>
</dbReference>
<protein>
    <submittedName>
        <fullName evidence="1">Uncharacterized protein</fullName>
    </submittedName>
</protein>
<dbReference type="AlphaFoldDB" id="A0A090X510"/>
<evidence type="ECO:0000313" key="1">
    <source>
        <dbReference type="EMBL" id="GAL78717.1"/>
    </source>
</evidence>
<sequence>MIPAKNISAVTIELNPFIGFKKPRIKDNIKYFQMDFFIKK</sequence>